<gene>
    <name evidence="2" type="ORF">ECPE_LOCUS13571</name>
</gene>
<dbReference type="EMBL" id="UZAN01055415">
    <property type="protein sequence ID" value="VDP90843.1"/>
    <property type="molecule type" value="Genomic_DNA"/>
</dbReference>
<accession>A0A183B2Y6</accession>
<protein>
    <recommendedName>
        <fullName evidence="1">DUF7083 domain-containing protein</fullName>
    </recommendedName>
</protein>
<reference evidence="2 3" key="2">
    <citation type="submission" date="2018-11" db="EMBL/GenBank/DDBJ databases">
        <authorList>
            <consortium name="Pathogen Informatics"/>
        </authorList>
    </citation>
    <scope>NUCLEOTIDE SEQUENCE [LARGE SCALE GENOMIC DNA]</scope>
    <source>
        <strain evidence="2 3">Egypt</strain>
    </source>
</reference>
<dbReference type="WBParaSite" id="ECPE_0001361001-mRNA-1">
    <property type="protein sequence ID" value="ECPE_0001361001-mRNA-1"/>
    <property type="gene ID" value="ECPE_0001361001"/>
</dbReference>
<organism evidence="4">
    <name type="scientific">Echinostoma caproni</name>
    <dbReference type="NCBI Taxonomy" id="27848"/>
    <lineage>
        <taxon>Eukaryota</taxon>
        <taxon>Metazoa</taxon>
        <taxon>Spiralia</taxon>
        <taxon>Lophotrochozoa</taxon>
        <taxon>Platyhelminthes</taxon>
        <taxon>Trematoda</taxon>
        <taxon>Digenea</taxon>
        <taxon>Plagiorchiida</taxon>
        <taxon>Echinostomata</taxon>
        <taxon>Echinostomatoidea</taxon>
        <taxon>Echinostomatidae</taxon>
        <taxon>Echinostoma</taxon>
    </lineage>
</organism>
<feature type="domain" description="DUF7083" evidence="1">
    <location>
        <begin position="42"/>
        <end position="88"/>
    </location>
</feature>
<keyword evidence="3" id="KW-1185">Reference proteome</keyword>
<dbReference type="OrthoDB" id="6268355at2759"/>
<dbReference type="Proteomes" id="UP000272942">
    <property type="component" value="Unassembled WGS sequence"/>
</dbReference>
<name>A0A183B2Y6_9TREM</name>
<dbReference type="Pfam" id="PF23309">
    <property type="entry name" value="DUF7083"/>
    <property type="match status" value="1"/>
</dbReference>
<dbReference type="InterPro" id="IPR055510">
    <property type="entry name" value="DUF7083"/>
</dbReference>
<evidence type="ECO:0000259" key="1">
    <source>
        <dbReference type="Pfam" id="PF23309"/>
    </source>
</evidence>
<dbReference type="AlphaFoldDB" id="A0A183B2Y6"/>
<reference evidence="4" key="1">
    <citation type="submission" date="2016-06" db="UniProtKB">
        <authorList>
            <consortium name="WormBaseParasite"/>
        </authorList>
    </citation>
    <scope>IDENTIFICATION</scope>
</reference>
<evidence type="ECO:0000313" key="4">
    <source>
        <dbReference type="WBParaSite" id="ECPE_0001361001-mRNA-1"/>
    </source>
</evidence>
<evidence type="ECO:0000313" key="2">
    <source>
        <dbReference type="EMBL" id="VDP90843.1"/>
    </source>
</evidence>
<evidence type="ECO:0000313" key="3">
    <source>
        <dbReference type="Proteomes" id="UP000272942"/>
    </source>
</evidence>
<proteinExistence type="predicted"/>
<sequence length="89" mass="10222">MSDQMEMFMQMLHTQNKLIEALAKKMEQSSSLQSINAGLTSDNLANAIAEFTYDADEELTFESWYARFGDIFTVDCALWEDTDKVRLLN</sequence>